<evidence type="ECO:0000313" key="2">
    <source>
        <dbReference type="EMBL" id="WPU63969.1"/>
    </source>
</evidence>
<dbReference type="AlphaFoldDB" id="A0AAX4HM15"/>
<keyword evidence="1" id="KW-0732">Signal</keyword>
<feature type="signal peptide" evidence="1">
    <location>
        <begin position="1"/>
        <end position="16"/>
    </location>
</feature>
<protein>
    <recommendedName>
        <fullName evidence="4">DUF4430 domain-containing protein</fullName>
    </recommendedName>
</protein>
<evidence type="ECO:0008006" key="4">
    <source>
        <dbReference type="Google" id="ProtNLM"/>
    </source>
</evidence>
<reference evidence="2 3" key="1">
    <citation type="submission" date="2023-11" db="EMBL/GenBank/DDBJ databases">
        <title>Peredibacter starrii A3.12.</title>
        <authorList>
            <person name="Mitchell R.J."/>
        </authorList>
    </citation>
    <scope>NUCLEOTIDE SEQUENCE [LARGE SCALE GENOMIC DNA]</scope>
    <source>
        <strain evidence="2 3">A3.12</strain>
    </source>
</reference>
<dbReference type="EMBL" id="CP139487">
    <property type="protein sequence ID" value="WPU63969.1"/>
    <property type="molecule type" value="Genomic_DNA"/>
</dbReference>
<dbReference type="KEGG" id="psti:SOO65_14835"/>
<feature type="chain" id="PRO_5043769189" description="DUF4430 domain-containing protein" evidence="1">
    <location>
        <begin position="17"/>
        <end position="149"/>
    </location>
</feature>
<organism evidence="2 3">
    <name type="scientific">Peredibacter starrii</name>
    <dbReference type="NCBI Taxonomy" id="28202"/>
    <lineage>
        <taxon>Bacteria</taxon>
        <taxon>Pseudomonadati</taxon>
        <taxon>Bdellovibrionota</taxon>
        <taxon>Bacteriovoracia</taxon>
        <taxon>Bacteriovoracales</taxon>
        <taxon>Bacteriovoracaceae</taxon>
        <taxon>Peredibacter</taxon>
    </lineage>
</organism>
<dbReference type="RefSeq" id="WP_321391741.1">
    <property type="nucleotide sequence ID" value="NZ_CP139487.1"/>
</dbReference>
<evidence type="ECO:0000256" key="1">
    <source>
        <dbReference type="SAM" id="SignalP"/>
    </source>
</evidence>
<gene>
    <name evidence="2" type="ORF">SOO65_14835</name>
</gene>
<proteinExistence type="predicted"/>
<name>A0AAX4HM15_9BACT</name>
<accession>A0AAX4HM15</accession>
<keyword evidence="3" id="KW-1185">Reference proteome</keyword>
<dbReference type="Proteomes" id="UP001324634">
    <property type="component" value="Chromosome"/>
</dbReference>
<evidence type="ECO:0000313" key="3">
    <source>
        <dbReference type="Proteomes" id="UP001324634"/>
    </source>
</evidence>
<sequence>MKKLILLTLMTFSAHAVELKFIGPCDEDFIMKTEVTEDFPNVGELTIATLAKFNIPFKGSSEGLASAFETPTGAAAIEKISEVEYRAYGWCFSVDGEAPDLYPHQVQVTPLSKEITWTFGFARYYKGEWITQCTPAFTVKPAFLCEDKP</sequence>